<name>A0A0K9GPA2_9BACI</name>
<dbReference type="PATRIC" id="fig|1679170.3.peg.454"/>
<organism evidence="1 2">
    <name type="scientific">Peribacillus loiseleuriae</name>
    <dbReference type="NCBI Taxonomy" id="1679170"/>
    <lineage>
        <taxon>Bacteria</taxon>
        <taxon>Bacillati</taxon>
        <taxon>Bacillota</taxon>
        <taxon>Bacilli</taxon>
        <taxon>Bacillales</taxon>
        <taxon>Bacillaceae</taxon>
        <taxon>Peribacillus</taxon>
    </lineage>
</organism>
<dbReference type="RefSeq" id="WP_049679814.1">
    <property type="nucleotide sequence ID" value="NZ_LFZW01000001.1"/>
</dbReference>
<protein>
    <recommendedName>
        <fullName evidence="3">Sensor histidine kinase NatK C-terminal domain-containing protein</fullName>
    </recommendedName>
</protein>
<dbReference type="OrthoDB" id="1634477at2"/>
<gene>
    <name evidence="1" type="ORF">AC625_02305</name>
</gene>
<reference evidence="2" key="1">
    <citation type="submission" date="2015-07" db="EMBL/GenBank/DDBJ databases">
        <title>Genome sequencing project for genomic taxonomy and phylogenomics of Bacillus-like bacteria.</title>
        <authorList>
            <person name="Liu B."/>
            <person name="Wang J."/>
            <person name="Zhu Y."/>
            <person name="Liu G."/>
            <person name="Chen Q."/>
            <person name="Chen Z."/>
            <person name="Lan J."/>
            <person name="Che J."/>
            <person name="Ge C."/>
            <person name="Shi H."/>
            <person name="Pan Z."/>
            <person name="Liu X."/>
        </authorList>
    </citation>
    <scope>NUCLEOTIDE SEQUENCE [LARGE SCALE GENOMIC DNA]</scope>
    <source>
        <strain evidence="2">FJAT-27997</strain>
    </source>
</reference>
<evidence type="ECO:0008006" key="3">
    <source>
        <dbReference type="Google" id="ProtNLM"/>
    </source>
</evidence>
<keyword evidence="2" id="KW-1185">Reference proteome</keyword>
<dbReference type="AlphaFoldDB" id="A0A0K9GPA2"/>
<dbReference type="EMBL" id="LFZW01000001">
    <property type="protein sequence ID" value="KMY48489.1"/>
    <property type="molecule type" value="Genomic_DNA"/>
</dbReference>
<evidence type="ECO:0000313" key="1">
    <source>
        <dbReference type="EMBL" id="KMY48489.1"/>
    </source>
</evidence>
<proteinExistence type="predicted"/>
<dbReference type="Proteomes" id="UP000037146">
    <property type="component" value="Unassembled WGS sequence"/>
</dbReference>
<evidence type="ECO:0000313" key="2">
    <source>
        <dbReference type="Proteomes" id="UP000037146"/>
    </source>
</evidence>
<dbReference type="STRING" id="1679170.AC625_02305"/>
<comment type="caution">
    <text evidence="1">The sequence shown here is derived from an EMBL/GenBank/DDBJ whole genome shotgun (WGS) entry which is preliminary data.</text>
</comment>
<accession>A0A0K9GPA2</accession>
<sequence>MERPRPLVFICKNHNKPIPTPILGSLLETYGRTITTGEHEGLGTKLIHDVIKEHHGSLDFVYKEELTVKIKIPAIR</sequence>